<dbReference type="Proteomes" id="UP000228934">
    <property type="component" value="Unassembled WGS sequence"/>
</dbReference>
<evidence type="ECO:0000313" key="1">
    <source>
        <dbReference type="EMBL" id="PIO29210.1"/>
    </source>
</evidence>
<sequence>MLSRSKMVGQYADTYCAYQKGLYTCNSTRRSKVAFLFPTNNHTSQKKINNYYLSSIRCTVKDDYFKMP</sequence>
<gene>
    <name evidence="1" type="ORF">AB205_0138700</name>
</gene>
<name>A0A2G9RMW7_AQUCT</name>
<evidence type="ECO:0000313" key="2">
    <source>
        <dbReference type="Proteomes" id="UP000228934"/>
    </source>
</evidence>
<protein>
    <submittedName>
        <fullName evidence="1">Uncharacterized protein</fullName>
    </submittedName>
</protein>
<keyword evidence="2" id="KW-1185">Reference proteome</keyword>
<reference evidence="2" key="1">
    <citation type="journal article" date="2017" name="Nat. Commun.">
        <title>The North American bullfrog draft genome provides insight into hormonal regulation of long noncoding RNA.</title>
        <authorList>
            <person name="Hammond S.A."/>
            <person name="Warren R.L."/>
            <person name="Vandervalk B.P."/>
            <person name="Kucuk E."/>
            <person name="Khan H."/>
            <person name="Gibb E.A."/>
            <person name="Pandoh P."/>
            <person name="Kirk H."/>
            <person name="Zhao Y."/>
            <person name="Jones M."/>
            <person name="Mungall A.J."/>
            <person name="Coope R."/>
            <person name="Pleasance S."/>
            <person name="Moore R.A."/>
            <person name="Holt R.A."/>
            <person name="Round J.M."/>
            <person name="Ohora S."/>
            <person name="Walle B.V."/>
            <person name="Veldhoen N."/>
            <person name="Helbing C.C."/>
            <person name="Birol I."/>
        </authorList>
    </citation>
    <scope>NUCLEOTIDE SEQUENCE [LARGE SCALE GENOMIC DNA]</scope>
</reference>
<dbReference type="AlphaFoldDB" id="A0A2G9RMW7"/>
<dbReference type="EMBL" id="KV935320">
    <property type="protein sequence ID" value="PIO29210.1"/>
    <property type="molecule type" value="Genomic_DNA"/>
</dbReference>
<proteinExistence type="predicted"/>
<organism evidence="1 2">
    <name type="scientific">Aquarana catesbeiana</name>
    <name type="common">American bullfrog</name>
    <name type="synonym">Rana catesbeiana</name>
    <dbReference type="NCBI Taxonomy" id="8400"/>
    <lineage>
        <taxon>Eukaryota</taxon>
        <taxon>Metazoa</taxon>
        <taxon>Chordata</taxon>
        <taxon>Craniata</taxon>
        <taxon>Vertebrata</taxon>
        <taxon>Euteleostomi</taxon>
        <taxon>Amphibia</taxon>
        <taxon>Batrachia</taxon>
        <taxon>Anura</taxon>
        <taxon>Neobatrachia</taxon>
        <taxon>Ranoidea</taxon>
        <taxon>Ranidae</taxon>
        <taxon>Aquarana</taxon>
    </lineage>
</organism>
<accession>A0A2G9RMW7</accession>